<gene>
    <name evidence="1" type="ORF">NCTC10124_01114</name>
</gene>
<accession>A0A3B0PIR1</accession>
<protein>
    <submittedName>
        <fullName evidence="1">Uncharacterized protein</fullName>
    </submittedName>
</protein>
<proteinExistence type="predicted"/>
<evidence type="ECO:0000313" key="2">
    <source>
        <dbReference type="Proteomes" id="UP000259328"/>
    </source>
</evidence>
<reference evidence="2" key="1">
    <citation type="submission" date="2018-06" db="EMBL/GenBank/DDBJ databases">
        <authorList>
            <consortium name="Pathogen Informatics"/>
        </authorList>
    </citation>
    <scope>NUCLEOTIDE SEQUENCE [LARGE SCALE GENOMIC DNA]</scope>
    <source>
        <strain evidence="2">NCTC10124</strain>
    </source>
</reference>
<feature type="non-terminal residue" evidence="1">
    <location>
        <position position="140"/>
    </location>
</feature>
<evidence type="ECO:0000313" key="1">
    <source>
        <dbReference type="EMBL" id="SYV93374.1"/>
    </source>
</evidence>
<dbReference type="Proteomes" id="UP000259328">
    <property type="component" value="Chromosome"/>
</dbReference>
<name>A0A3B0PIR1_MYCSY</name>
<sequence length="140" mass="15634">MLYGSAYTRLQNGSSTDKNYTGNVTFDNYKNQIDSFTNLIKDGTSNDVKDNQKITFEGDGLQIVNTLLDPTRFDITSSLMYNGDAIDAYYGEDNFESVGDGAIRVVKFKNNLLLVDGLVVAATNNDETNELIYDTLRNSW</sequence>
<organism evidence="1 2">
    <name type="scientific">Mycoplasmopsis synoviae</name>
    <name type="common">Mycoplasma synoviae</name>
    <dbReference type="NCBI Taxonomy" id="2109"/>
    <lineage>
        <taxon>Bacteria</taxon>
        <taxon>Bacillati</taxon>
        <taxon>Mycoplasmatota</taxon>
        <taxon>Mycoplasmoidales</taxon>
        <taxon>Metamycoplasmataceae</taxon>
        <taxon>Mycoplasmopsis</taxon>
    </lineage>
</organism>
<dbReference type="EMBL" id="LS991953">
    <property type="protein sequence ID" value="SYV93374.1"/>
    <property type="molecule type" value="Genomic_DNA"/>
</dbReference>
<dbReference type="AlphaFoldDB" id="A0A3B0PIR1"/>